<accession>A0A3R9TD39</accession>
<dbReference type="Proteomes" id="UP000280073">
    <property type="component" value="Unassembled WGS sequence"/>
</dbReference>
<proteinExistence type="predicted"/>
<sequence>RHMVNLTAPDKVNNAMQAWLETSV</sequence>
<evidence type="ECO:0000313" key="2">
    <source>
        <dbReference type="Proteomes" id="UP000280073"/>
    </source>
</evidence>
<keyword evidence="1" id="KW-0378">Hydrolase</keyword>
<dbReference type="AlphaFoldDB" id="A0A3R9TD39"/>
<reference evidence="1 2" key="1">
    <citation type="submission" date="2018-10" db="EMBL/GenBank/DDBJ databases">
        <title>GWAS and RNA-Seq identify cryptic mechanisms of antimicrobial resistance in Acinetobacter baumannii.</title>
        <authorList>
            <person name="Sahl J.W."/>
        </authorList>
    </citation>
    <scope>NUCLEOTIDE SEQUENCE [LARGE SCALE GENOMIC DNA]</scope>
    <source>
        <strain evidence="1 2">TG28175</strain>
    </source>
</reference>
<feature type="non-terminal residue" evidence="1">
    <location>
        <position position="1"/>
    </location>
</feature>
<gene>
    <name evidence="1" type="ORF">EA686_29495</name>
</gene>
<comment type="caution">
    <text evidence="1">The sequence shown here is derived from an EMBL/GenBank/DDBJ whole genome shotgun (WGS) entry which is preliminary data.</text>
</comment>
<dbReference type="EMBL" id="RFDI01002684">
    <property type="protein sequence ID" value="RSR12239.1"/>
    <property type="molecule type" value="Genomic_DNA"/>
</dbReference>
<dbReference type="GO" id="GO:0016787">
    <property type="term" value="F:hydrolase activity"/>
    <property type="evidence" value="ECO:0007669"/>
    <property type="project" value="UniProtKB-KW"/>
</dbReference>
<name>A0A3R9TD39_ACIBA</name>
<evidence type="ECO:0000313" key="1">
    <source>
        <dbReference type="EMBL" id="RSR12239.1"/>
    </source>
</evidence>
<protein>
    <submittedName>
        <fullName evidence="1">Alpha/beta hydrolase</fullName>
    </submittedName>
</protein>
<organism evidence="1 2">
    <name type="scientific">Acinetobacter baumannii</name>
    <dbReference type="NCBI Taxonomy" id="470"/>
    <lineage>
        <taxon>Bacteria</taxon>
        <taxon>Pseudomonadati</taxon>
        <taxon>Pseudomonadota</taxon>
        <taxon>Gammaproteobacteria</taxon>
        <taxon>Moraxellales</taxon>
        <taxon>Moraxellaceae</taxon>
        <taxon>Acinetobacter</taxon>
        <taxon>Acinetobacter calcoaceticus/baumannii complex</taxon>
    </lineage>
</organism>